<dbReference type="GO" id="GO:0005886">
    <property type="term" value="C:plasma membrane"/>
    <property type="evidence" value="ECO:0007669"/>
    <property type="project" value="UniProtKB-SubCell"/>
</dbReference>
<dbReference type="SUPFAM" id="SSF53649">
    <property type="entry name" value="Alkaline phosphatase-like"/>
    <property type="match status" value="1"/>
</dbReference>
<evidence type="ECO:0000256" key="5">
    <source>
        <dbReference type="ARBA" id="ARBA00022692"/>
    </source>
</evidence>
<keyword evidence="3" id="KW-0997">Cell inner membrane</keyword>
<evidence type="ECO:0000256" key="8">
    <source>
        <dbReference type="SAM" id="Phobius"/>
    </source>
</evidence>
<evidence type="ECO:0000256" key="4">
    <source>
        <dbReference type="ARBA" id="ARBA00022679"/>
    </source>
</evidence>
<dbReference type="GO" id="GO:0009244">
    <property type="term" value="P:lipopolysaccharide core region biosynthetic process"/>
    <property type="evidence" value="ECO:0007669"/>
    <property type="project" value="TreeGrafter"/>
</dbReference>
<organism evidence="11 12">
    <name type="scientific">Acinetobacter faecalis</name>
    <dbReference type="NCBI Taxonomy" id="2665161"/>
    <lineage>
        <taxon>Bacteria</taxon>
        <taxon>Pseudomonadati</taxon>
        <taxon>Pseudomonadota</taxon>
        <taxon>Gammaproteobacteria</taxon>
        <taxon>Moraxellales</taxon>
        <taxon>Moraxellaceae</taxon>
        <taxon>Acinetobacter</taxon>
    </lineage>
</organism>
<feature type="transmembrane region" description="Helical" evidence="8">
    <location>
        <begin position="21"/>
        <end position="40"/>
    </location>
</feature>
<feature type="transmembrane region" description="Helical" evidence="8">
    <location>
        <begin position="84"/>
        <end position="107"/>
    </location>
</feature>
<dbReference type="InterPro" id="IPR058130">
    <property type="entry name" value="PEA_transf_C"/>
</dbReference>
<evidence type="ECO:0000256" key="6">
    <source>
        <dbReference type="ARBA" id="ARBA00022989"/>
    </source>
</evidence>
<evidence type="ECO:0000256" key="2">
    <source>
        <dbReference type="ARBA" id="ARBA00022475"/>
    </source>
</evidence>
<evidence type="ECO:0000259" key="9">
    <source>
        <dbReference type="Pfam" id="PF00884"/>
    </source>
</evidence>
<dbReference type="PANTHER" id="PTHR30443:SF0">
    <property type="entry name" value="PHOSPHOETHANOLAMINE TRANSFERASE EPTA"/>
    <property type="match status" value="1"/>
</dbReference>
<accession>A0AB35UTX6</accession>
<proteinExistence type="predicted"/>
<feature type="transmembrane region" description="Helical" evidence="8">
    <location>
        <begin position="163"/>
        <end position="183"/>
    </location>
</feature>
<evidence type="ECO:0000313" key="12">
    <source>
        <dbReference type="Proteomes" id="UP001278995"/>
    </source>
</evidence>
<dbReference type="Pfam" id="PF08019">
    <property type="entry name" value="EptA_B_N"/>
    <property type="match status" value="1"/>
</dbReference>
<keyword evidence="4 11" id="KW-0808">Transferase</keyword>
<dbReference type="GO" id="GO:0016776">
    <property type="term" value="F:phosphotransferase activity, phosphate group as acceptor"/>
    <property type="evidence" value="ECO:0007669"/>
    <property type="project" value="TreeGrafter"/>
</dbReference>
<feature type="domain" description="Sulfatase N-terminal" evidence="9">
    <location>
        <begin position="244"/>
        <end position="537"/>
    </location>
</feature>
<dbReference type="EMBL" id="JAXHPL010000023">
    <property type="protein sequence ID" value="MDY6486724.1"/>
    <property type="molecule type" value="Genomic_DNA"/>
</dbReference>
<dbReference type="InterPro" id="IPR012549">
    <property type="entry name" value="EptA-like_N"/>
</dbReference>
<dbReference type="PANTHER" id="PTHR30443">
    <property type="entry name" value="INNER MEMBRANE PROTEIN"/>
    <property type="match status" value="1"/>
</dbReference>
<feature type="domain" description="Phosphoethanolamine transferase N-terminal" evidence="10">
    <location>
        <begin position="66"/>
        <end position="215"/>
    </location>
</feature>
<evidence type="ECO:0000256" key="7">
    <source>
        <dbReference type="ARBA" id="ARBA00023136"/>
    </source>
</evidence>
<sequence>MQNLKAKLSQLRNKIKPISLGQFNLLIALWLGIILNIGFYEKVNELTPYQGFKAGLFITATICIVIAFYNLVMQLFAWKWTAKVFAIILIVIGGFSSYFVNSLGIIITSDQVQNMMQTDIKEVNDLLSPQLLTWMSGAIVLPVFAILLVRLKDEAALKMLLKKAVYSFASLAIIGGLLFSFYVDFAAIFREHRDLKGMISPQNAIASTTSYFHKKAPKKNLPLLTYGDDAHLVEKIGSLNTPKLMVLVVGETARAESFSLNGYSKNTNPKLSKQDIINFSQVSSCGTATAVSVPCMFSGMPRDAYDEELASHREGLLDIAQRAGYKVTWIDNNSGCKGVCDRVEEFEIPKELKQKWCDNSGECLDGILVDSLKLYLGKIPDKDKAPRLIVLHQMGSHGPAYFKRSTDEFKNFKPTCDTNAIQGCSQEALINSYDNTILYTDHVLSELIDTLKQDTKYQTGFWYLSDHGESTGEKGLYLHGAPYAIAPSQQTHVPMLMWFSPQWKQSISHELNCLNQRKNQQFSQDNLFPSMLSLLGINTKVLDSKLNMFNQCNAKTRA</sequence>
<evidence type="ECO:0000256" key="3">
    <source>
        <dbReference type="ARBA" id="ARBA00022519"/>
    </source>
</evidence>
<comment type="caution">
    <text evidence="11">The sequence shown here is derived from an EMBL/GenBank/DDBJ whole genome shotgun (WGS) entry which is preliminary data.</text>
</comment>
<feature type="transmembrane region" description="Helical" evidence="8">
    <location>
        <begin position="131"/>
        <end position="151"/>
    </location>
</feature>
<dbReference type="NCBIfam" id="NF028537">
    <property type="entry name" value="P_eth_NH2_trans"/>
    <property type="match status" value="1"/>
</dbReference>
<dbReference type="Gene3D" id="3.40.720.10">
    <property type="entry name" value="Alkaline Phosphatase, subunit A"/>
    <property type="match status" value="1"/>
</dbReference>
<keyword evidence="6 8" id="KW-1133">Transmembrane helix</keyword>
<keyword evidence="5 8" id="KW-0812">Transmembrane</keyword>
<evidence type="ECO:0000313" key="11">
    <source>
        <dbReference type="EMBL" id="MDY6486724.1"/>
    </source>
</evidence>
<protein>
    <submittedName>
        <fullName evidence="11">Phosphoethanolamine--lipid A transferase</fullName>
    </submittedName>
</protein>
<gene>
    <name evidence="11" type="ORF">SKM51_05855</name>
</gene>
<keyword evidence="7 8" id="KW-0472">Membrane</keyword>
<evidence type="ECO:0000256" key="1">
    <source>
        <dbReference type="ARBA" id="ARBA00004429"/>
    </source>
</evidence>
<comment type="subcellular location">
    <subcellularLocation>
        <location evidence="1">Cell inner membrane</location>
        <topology evidence="1">Multi-pass membrane protein</topology>
    </subcellularLocation>
</comment>
<dbReference type="InterPro" id="IPR040423">
    <property type="entry name" value="PEA_transferase"/>
</dbReference>
<dbReference type="RefSeq" id="WP_321099445.1">
    <property type="nucleotide sequence ID" value="NZ_JAXHPL010000023.1"/>
</dbReference>
<dbReference type="InterPro" id="IPR017850">
    <property type="entry name" value="Alkaline_phosphatase_core_sf"/>
</dbReference>
<feature type="transmembrane region" description="Helical" evidence="8">
    <location>
        <begin position="52"/>
        <end position="72"/>
    </location>
</feature>
<dbReference type="Pfam" id="PF00884">
    <property type="entry name" value="Sulfatase"/>
    <property type="match status" value="1"/>
</dbReference>
<reference evidence="11 12" key="1">
    <citation type="submission" date="2023-11" db="EMBL/GenBank/DDBJ databases">
        <title>The common occurrence of Acinetobacte faecalis in cattle feces and its emended description.</title>
        <authorList>
            <person name="Kyselkova M."/>
            <person name="Xanthopoulou K."/>
            <person name="Shestivska V."/>
            <person name="Spanelova P."/>
            <person name="Maixnerova M."/>
            <person name="Higgins P.G."/>
            <person name="Nemec A."/>
        </authorList>
    </citation>
    <scope>NUCLEOTIDE SEQUENCE [LARGE SCALE GENOMIC DNA]</scope>
    <source>
        <strain evidence="11 12">ANC 7483</strain>
    </source>
</reference>
<evidence type="ECO:0000259" key="10">
    <source>
        <dbReference type="Pfam" id="PF08019"/>
    </source>
</evidence>
<dbReference type="CDD" id="cd16017">
    <property type="entry name" value="LptA"/>
    <property type="match status" value="1"/>
</dbReference>
<name>A0AB35UTX6_9GAMM</name>
<dbReference type="InterPro" id="IPR000917">
    <property type="entry name" value="Sulfatase_N"/>
</dbReference>
<dbReference type="Proteomes" id="UP001278995">
    <property type="component" value="Unassembled WGS sequence"/>
</dbReference>
<dbReference type="AlphaFoldDB" id="A0AB35UTX6"/>
<keyword evidence="2" id="KW-1003">Cell membrane</keyword>